<evidence type="ECO:0000259" key="13">
    <source>
        <dbReference type="Pfam" id="PF05697"/>
    </source>
</evidence>
<evidence type="ECO:0000256" key="11">
    <source>
        <dbReference type="HAMAP-Rule" id="MF_00303"/>
    </source>
</evidence>
<keyword evidence="8 11" id="KW-0413">Isomerase</keyword>
<evidence type="ECO:0000313" key="16">
    <source>
        <dbReference type="Proteomes" id="UP000050514"/>
    </source>
</evidence>
<reference evidence="15 16" key="1">
    <citation type="submission" date="2015-07" db="EMBL/GenBank/DDBJ databases">
        <title>Draft genome of Bellilinea caldifistulae DSM 17877.</title>
        <authorList>
            <person name="Hemp J."/>
            <person name="Ward L.M."/>
            <person name="Pace L.A."/>
            <person name="Fischer W.W."/>
        </authorList>
    </citation>
    <scope>NUCLEOTIDE SEQUENCE [LARGE SCALE GENOMIC DNA]</scope>
    <source>
        <strain evidence="15 16">GOMI-1</strain>
    </source>
</reference>
<keyword evidence="11" id="KW-0963">Cytoplasm</keyword>
<feature type="domain" description="Trigger factor ribosome-binding bacterial" evidence="13">
    <location>
        <begin position="7"/>
        <end position="146"/>
    </location>
</feature>
<dbReference type="InterPro" id="IPR036611">
    <property type="entry name" value="Trigger_fac_ribosome-bd_sf"/>
</dbReference>
<organism evidence="15 16">
    <name type="scientific">Bellilinea caldifistulae</name>
    <dbReference type="NCBI Taxonomy" id="360411"/>
    <lineage>
        <taxon>Bacteria</taxon>
        <taxon>Bacillati</taxon>
        <taxon>Chloroflexota</taxon>
        <taxon>Anaerolineae</taxon>
        <taxon>Anaerolineales</taxon>
        <taxon>Anaerolineaceae</taxon>
        <taxon>Bellilinea</taxon>
    </lineage>
</organism>
<comment type="similarity">
    <text evidence="2 11">Belongs to the FKBP-type PPIase family. Tig subfamily.</text>
</comment>
<comment type="catalytic activity">
    <reaction evidence="1 11">
        <text>[protein]-peptidylproline (omega=180) = [protein]-peptidylproline (omega=0)</text>
        <dbReference type="Rhea" id="RHEA:16237"/>
        <dbReference type="Rhea" id="RHEA-COMP:10747"/>
        <dbReference type="Rhea" id="RHEA-COMP:10748"/>
        <dbReference type="ChEBI" id="CHEBI:83833"/>
        <dbReference type="ChEBI" id="CHEBI:83834"/>
        <dbReference type="EC" id="5.2.1.8"/>
    </reaction>
</comment>
<feature type="region of interest" description="Disordered" evidence="12">
    <location>
        <begin position="446"/>
        <end position="482"/>
    </location>
</feature>
<dbReference type="EC" id="5.2.1.8" evidence="3 11"/>
<protein>
    <recommendedName>
        <fullName evidence="4 11">Trigger factor</fullName>
        <shortName evidence="11">TF</shortName>
        <ecNumber evidence="3 11">5.2.1.8</ecNumber>
    </recommendedName>
    <alternativeName>
        <fullName evidence="10 11">PPIase</fullName>
    </alternativeName>
</protein>
<evidence type="ECO:0000313" key="15">
    <source>
        <dbReference type="EMBL" id="KPL73790.1"/>
    </source>
</evidence>
<dbReference type="AlphaFoldDB" id="A0A0P6X318"/>
<dbReference type="Gene3D" id="1.10.3120.10">
    <property type="entry name" value="Trigger factor, C-terminal domain"/>
    <property type="match status" value="1"/>
</dbReference>
<feature type="compositionally biased region" description="Polar residues" evidence="12">
    <location>
        <begin position="457"/>
        <end position="469"/>
    </location>
</feature>
<evidence type="ECO:0000256" key="5">
    <source>
        <dbReference type="ARBA" id="ARBA00022618"/>
    </source>
</evidence>
<evidence type="ECO:0000256" key="3">
    <source>
        <dbReference type="ARBA" id="ARBA00013194"/>
    </source>
</evidence>
<dbReference type="Pfam" id="PF05698">
    <property type="entry name" value="Trigger_C"/>
    <property type="match status" value="1"/>
</dbReference>
<keyword evidence="6 11" id="KW-0697">Rotamase</keyword>
<dbReference type="InterPro" id="IPR046357">
    <property type="entry name" value="PPIase_dom_sf"/>
</dbReference>
<dbReference type="OrthoDB" id="9767721at2"/>
<dbReference type="InterPro" id="IPR008881">
    <property type="entry name" value="Trigger_fac_ribosome-bd_bac"/>
</dbReference>
<evidence type="ECO:0000256" key="9">
    <source>
        <dbReference type="ARBA" id="ARBA00023306"/>
    </source>
</evidence>
<comment type="function">
    <text evidence="11">Involved in protein export. Acts as a chaperone by maintaining the newly synthesized protein in an open conformation. Functions as a peptidyl-prolyl cis-trans isomerase.</text>
</comment>
<accession>A0A0P6X318</accession>
<dbReference type="GO" id="GO:0015031">
    <property type="term" value="P:protein transport"/>
    <property type="evidence" value="ECO:0007669"/>
    <property type="project" value="UniProtKB-UniRule"/>
</dbReference>
<evidence type="ECO:0000256" key="1">
    <source>
        <dbReference type="ARBA" id="ARBA00000971"/>
    </source>
</evidence>
<proteinExistence type="inferred from homology"/>
<evidence type="ECO:0000256" key="10">
    <source>
        <dbReference type="ARBA" id="ARBA00029986"/>
    </source>
</evidence>
<evidence type="ECO:0000256" key="12">
    <source>
        <dbReference type="SAM" id="MobiDB-lite"/>
    </source>
</evidence>
<dbReference type="SUPFAM" id="SSF109998">
    <property type="entry name" value="Triger factor/SurA peptide-binding domain-like"/>
    <property type="match status" value="1"/>
</dbReference>
<comment type="caution">
    <text evidence="15">The sequence shown here is derived from an EMBL/GenBank/DDBJ whole genome shotgun (WGS) entry which is preliminary data.</text>
</comment>
<dbReference type="SUPFAM" id="SSF54534">
    <property type="entry name" value="FKBP-like"/>
    <property type="match status" value="1"/>
</dbReference>
<evidence type="ECO:0000256" key="4">
    <source>
        <dbReference type="ARBA" id="ARBA00016902"/>
    </source>
</evidence>
<name>A0A0P6X318_9CHLR</name>
<keyword evidence="7 11" id="KW-0143">Chaperone</keyword>
<dbReference type="PIRSF" id="PIRSF003095">
    <property type="entry name" value="Trigger_factor"/>
    <property type="match status" value="1"/>
</dbReference>
<feature type="domain" description="Trigger factor C-terminal" evidence="14">
    <location>
        <begin position="273"/>
        <end position="418"/>
    </location>
</feature>
<evidence type="ECO:0000256" key="2">
    <source>
        <dbReference type="ARBA" id="ARBA00005464"/>
    </source>
</evidence>
<dbReference type="GO" id="GO:0005737">
    <property type="term" value="C:cytoplasm"/>
    <property type="evidence" value="ECO:0007669"/>
    <property type="project" value="UniProtKB-SubCell"/>
</dbReference>
<keyword evidence="9 11" id="KW-0131">Cell cycle</keyword>
<dbReference type="HAMAP" id="MF_00303">
    <property type="entry name" value="Trigger_factor_Tig"/>
    <property type="match status" value="1"/>
</dbReference>
<dbReference type="InterPro" id="IPR005215">
    <property type="entry name" value="Trig_fac"/>
</dbReference>
<feature type="compositionally biased region" description="Acidic residues" evidence="12">
    <location>
        <begin position="471"/>
        <end position="482"/>
    </location>
</feature>
<dbReference type="Proteomes" id="UP000050514">
    <property type="component" value="Unassembled WGS sequence"/>
</dbReference>
<dbReference type="GO" id="GO:0051301">
    <property type="term" value="P:cell division"/>
    <property type="evidence" value="ECO:0007669"/>
    <property type="project" value="UniProtKB-KW"/>
</dbReference>
<dbReference type="InterPro" id="IPR008880">
    <property type="entry name" value="Trigger_fac_C"/>
</dbReference>
<comment type="subcellular location">
    <subcellularLocation>
        <location evidence="11">Cytoplasm</location>
    </subcellularLocation>
    <text evidence="11">About half TF is bound to the ribosome near the polypeptide exit tunnel while the other half is free in the cytoplasm.</text>
</comment>
<dbReference type="InterPro" id="IPR037041">
    <property type="entry name" value="Trigger_fac_C_sf"/>
</dbReference>
<gene>
    <name evidence="11" type="primary">tig</name>
    <name evidence="15" type="ORF">AC812_13405</name>
</gene>
<dbReference type="PATRIC" id="fig|360411.5.peg.2372"/>
<dbReference type="GO" id="GO:0006457">
    <property type="term" value="P:protein folding"/>
    <property type="evidence" value="ECO:0007669"/>
    <property type="project" value="UniProtKB-UniRule"/>
</dbReference>
<sequence length="482" mass="55528">MIKLKLEIQPRDDHQVNVIAEFETELLEQFKRRSARKIAEKTRIPGFRPGKAPYDVVRRVVGEEALIEQAIEDLIDEYYPKILEEASLKPGAAGNLEKILSLDPPKFSFLVPLEPEVDLGNYKDIRLEYSPQAVEEQEVTDFLKRLQTNYATAEPVDRPAQEGDLVYIKFSGKLTHPAEGEDEMVFPERPAQFILGSDLMENRSFPFPGFSENLTGKKEGDAFTLTYTFPQDEKDEALRGKEVEFQVTVQSVKSLILPELNDEFAQTIGQFETLEDLKKAIREQLENAKKEEADETFFNQLFERLQAQATIKYPPQVLEHEIEHLLEDFQHDLSRQGMELDTYLKMVNKDRETFIREELEPIARRRLERSLIMEKFADVEQIKIDETNYQQAIQDSLRDLQSMPMDKKPTKAEQNQLTQEVLIYNINRRLNQMILNRMKAIATGQALEEQPAEQGLASESSTESDSGNEPVQEENQDAPAEE</sequence>
<dbReference type="InterPro" id="IPR027304">
    <property type="entry name" value="Trigger_fact/SurA_dom_sf"/>
</dbReference>
<dbReference type="GO" id="GO:0003755">
    <property type="term" value="F:peptidyl-prolyl cis-trans isomerase activity"/>
    <property type="evidence" value="ECO:0007669"/>
    <property type="project" value="UniProtKB-UniRule"/>
</dbReference>
<dbReference type="Pfam" id="PF05697">
    <property type="entry name" value="Trigger_N"/>
    <property type="match status" value="1"/>
</dbReference>
<dbReference type="STRING" id="360411.AC812_13405"/>
<evidence type="ECO:0000259" key="14">
    <source>
        <dbReference type="Pfam" id="PF05698"/>
    </source>
</evidence>
<dbReference type="SUPFAM" id="SSF102735">
    <property type="entry name" value="Trigger factor ribosome-binding domain"/>
    <property type="match status" value="1"/>
</dbReference>
<comment type="domain">
    <text evidence="11">Consists of 3 domains; the N-terminus binds the ribosome, the middle domain has PPIase activity, while the C-terminus has intrinsic chaperone activity on its own.</text>
</comment>
<keyword evidence="5 11" id="KW-0132">Cell division</keyword>
<dbReference type="Gene3D" id="3.30.70.1050">
    <property type="entry name" value="Trigger factor ribosome-binding domain"/>
    <property type="match status" value="1"/>
</dbReference>
<evidence type="ECO:0000256" key="6">
    <source>
        <dbReference type="ARBA" id="ARBA00023110"/>
    </source>
</evidence>
<evidence type="ECO:0000256" key="8">
    <source>
        <dbReference type="ARBA" id="ARBA00023235"/>
    </source>
</evidence>
<evidence type="ECO:0000256" key="7">
    <source>
        <dbReference type="ARBA" id="ARBA00023186"/>
    </source>
</evidence>
<dbReference type="NCBIfam" id="TIGR00115">
    <property type="entry name" value="tig"/>
    <property type="match status" value="1"/>
</dbReference>
<keyword evidence="16" id="KW-1185">Reference proteome</keyword>
<dbReference type="Gene3D" id="3.10.50.40">
    <property type="match status" value="1"/>
</dbReference>
<dbReference type="EMBL" id="LGHJ01000019">
    <property type="protein sequence ID" value="KPL73790.1"/>
    <property type="molecule type" value="Genomic_DNA"/>
</dbReference>